<name>A0ABP0QG62_9DINO</name>
<evidence type="ECO:0000256" key="1">
    <source>
        <dbReference type="SAM" id="SignalP"/>
    </source>
</evidence>
<feature type="signal peptide" evidence="1">
    <location>
        <begin position="1"/>
        <end position="18"/>
    </location>
</feature>
<organism evidence="2 3">
    <name type="scientific">Durusdinium trenchii</name>
    <dbReference type="NCBI Taxonomy" id="1381693"/>
    <lineage>
        <taxon>Eukaryota</taxon>
        <taxon>Sar</taxon>
        <taxon>Alveolata</taxon>
        <taxon>Dinophyceae</taxon>
        <taxon>Suessiales</taxon>
        <taxon>Symbiodiniaceae</taxon>
        <taxon>Durusdinium</taxon>
    </lineage>
</organism>
<dbReference type="Proteomes" id="UP001642484">
    <property type="component" value="Unassembled WGS sequence"/>
</dbReference>
<keyword evidence="1" id="KW-0732">Signal</keyword>
<protein>
    <submittedName>
        <fullName evidence="2">Uncharacterized protein</fullName>
    </submittedName>
</protein>
<reference evidence="2 3" key="1">
    <citation type="submission" date="2024-02" db="EMBL/GenBank/DDBJ databases">
        <authorList>
            <person name="Chen Y."/>
            <person name="Shah S."/>
            <person name="Dougan E. K."/>
            <person name="Thang M."/>
            <person name="Chan C."/>
        </authorList>
    </citation>
    <scope>NUCLEOTIDE SEQUENCE [LARGE SCALE GENOMIC DNA]</scope>
</reference>
<sequence>MFRFFSLAVLVAFSLVSARPTNSSCEKCDGDAAPLLQVKANQTRRKQSICPCLAKRCSLVKFLCREKNMCCKQAKKCRGGGGGASTSVTDLLNGLISSAVTGAVYKGGQGVIFRDENDGFFGNNAFKVLPGSLISNES</sequence>
<accession>A0ABP0QG62</accession>
<evidence type="ECO:0000313" key="2">
    <source>
        <dbReference type="EMBL" id="CAK9086618.1"/>
    </source>
</evidence>
<proteinExistence type="predicted"/>
<feature type="chain" id="PRO_5045986458" evidence="1">
    <location>
        <begin position="19"/>
        <end position="138"/>
    </location>
</feature>
<evidence type="ECO:0000313" key="3">
    <source>
        <dbReference type="Proteomes" id="UP001642484"/>
    </source>
</evidence>
<dbReference type="EMBL" id="CAXAMN010024428">
    <property type="protein sequence ID" value="CAK9086618.1"/>
    <property type="molecule type" value="Genomic_DNA"/>
</dbReference>
<gene>
    <name evidence="2" type="ORF">CCMP2556_LOCUS41949</name>
</gene>
<comment type="caution">
    <text evidence="2">The sequence shown here is derived from an EMBL/GenBank/DDBJ whole genome shotgun (WGS) entry which is preliminary data.</text>
</comment>
<keyword evidence="3" id="KW-1185">Reference proteome</keyword>